<name>A0ABD2C200_VESSQ</name>
<evidence type="ECO:0000313" key="2">
    <source>
        <dbReference type="Proteomes" id="UP001607302"/>
    </source>
</evidence>
<dbReference type="AlphaFoldDB" id="A0ABD2C200"/>
<accession>A0ABD2C200</accession>
<sequence>MNILLSGNFVWCTIKYEKSKVAFSVYFTFLLLKSKQKIIRCVWRRCIDRIPIPKLICKILFRQF</sequence>
<protein>
    <submittedName>
        <fullName evidence="1">Uncharacterized protein</fullName>
    </submittedName>
</protein>
<comment type="caution">
    <text evidence="1">The sequence shown here is derived from an EMBL/GenBank/DDBJ whole genome shotgun (WGS) entry which is preliminary data.</text>
</comment>
<organism evidence="1 2">
    <name type="scientific">Vespula squamosa</name>
    <name type="common">Southern yellow jacket</name>
    <name type="synonym">Wasp</name>
    <dbReference type="NCBI Taxonomy" id="30214"/>
    <lineage>
        <taxon>Eukaryota</taxon>
        <taxon>Metazoa</taxon>
        <taxon>Ecdysozoa</taxon>
        <taxon>Arthropoda</taxon>
        <taxon>Hexapoda</taxon>
        <taxon>Insecta</taxon>
        <taxon>Pterygota</taxon>
        <taxon>Neoptera</taxon>
        <taxon>Endopterygota</taxon>
        <taxon>Hymenoptera</taxon>
        <taxon>Apocrita</taxon>
        <taxon>Aculeata</taxon>
        <taxon>Vespoidea</taxon>
        <taxon>Vespidae</taxon>
        <taxon>Vespinae</taxon>
        <taxon>Vespula</taxon>
    </lineage>
</organism>
<keyword evidence="2" id="KW-1185">Reference proteome</keyword>
<dbReference type="EMBL" id="JAUDFV010000025">
    <property type="protein sequence ID" value="KAL2739062.1"/>
    <property type="molecule type" value="Genomic_DNA"/>
</dbReference>
<reference evidence="1 2" key="1">
    <citation type="journal article" date="2024" name="Ann. Entomol. Soc. Am.">
        <title>Genomic analyses of the southern and eastern yellowjacket wasps (Hymenoptera: Vespidae) reveal evolutionary signatures of social life.</title>
        <authorList>
            <person name="Catto M.A."/>
            <person name="Caine P.B."/>
            <person name="Orr S.E."/>
            <person name="Hunt B.G."/>
            <person name="Goodisman M.A.D."/>
        </authorList>
    </citation>
    <scope>NUCLEOTIDE SEQUENCE [LARGE SCALE GENOMIC DNA]</scope>
    <source>
        <strain evidence="1">233</strain>
        <tissue evidence="1">Head and thorax</tissue>
    </source>
</reference>
<proteinExistence type="predicted"/>
<gene>
    <name evidence="1" type="ORF">V1478_001628</name>
</gene>
<evidence type="ECO:0000313" key="1">
    <source>
        <dbReference type="EMBL" id="KAL2739062.1"/>
    </source>
</evidence>
<dbReference type="Proteomes" id="UP001607302">
    <property type="component" value="Unassembled WGS sequence"/>
</dbReference>